<accession>A0A6M0K4H1</accession>
<gene>
    <name evidence="1" type="ORF">G3446_20165</name>
</gene>
<dbReference type="RefSeq" id="WP_164454705.1">
    <property type="nucleotide sequence ID" value="NZ_JAAIJQ010000077.1"/>
</dbReference>
<keyword evidence="2" id="KW-1185">Reference proteome</keyword>
<proteinExistence type="predicted"/>
<comment type="caution">
    <text evidence="1">The sequence shown here is derived from an EMBL/GenBank/DDBJ whole genome shotgun (WGS) entry which is preliminary data.</text>
</comment>
<evidence type="ECO:0000313" key="1">
    <source>
        <dbReference type="EMBL" id="NEV64171.1"/>
    </source>
</evidence>
<dbReference type="Proteomes" id="UP000483379">
    <property type="component" value="Unassembled WGS sequence"/>
</dbReference>
<dbReference type="Gene3D" id="2.40.50.100">
    <property type="match status" value="1"/>
</dbReference>
<dbReference type="PANTHER" id="PTHR30469">
    <property type="entry name" value="MULTIDRUG RESISTANCE PROTEIN MDTA"/>
    <property type="match status" value="1"/>
</dbReference>
<dbReference type="Gene3D" id="1.10.287.470">
    <property type="entry name" value="Helix hairpin bin"/>
    <property type="match status" value="1"/>
</dbReference>
<organism evidence="1 2">
    <name type="scientific">Thiorhodococcus minor</name>
    <dbReference type="NCBI Taxonomy" id="57489"/>
    <lineage>
        <taxon>Bacteria</taxon>
        <taxon>Pseudomonadati</taxon>
        <taxon>Pseudomonadota</taxon>
        <taxon>Gammaproteobacteria</taxon>
        <taxon>Chromatiales</taxon>
        <taxon>Chromatiaceae</taxon>
        <taxon>Thiorhodococcus</taxon>
    </lineage>
</organism>
<dbReference type="GO" id="GO:0015562">
    <property type="term" value="F:efflux transmembrane transporter activity"/>
    <property type="evidence" value="ECO:0007669"/>
    <property type="project" value="TreeGrafter"/>
</dbReference>
<evidence type="ECO:0000313" key="2">
    <source>
        <dbReference type="Proteomes" id="UP000483379"/>
    </source>
</evidence>
<dbReference type="GO" id="GO:1990281">
    <property type="term" value="C:efflux pump complex"/>
    <property type="evidence" value="ECO:0007669"/>
    <property type="project" value="TreeGrafter"/>
</dbReference>
<reference evidence="1 2" key="1">
    <citation type="submission" date="2020-02" db="EMBL/GenBank/DDBJ databases">
        <title>Genome sequences of Thiorhodococcus mannitoliphagus and Thiorhodococcus minor, purple sulfur photosynthetic bacteria in the gammaproteobacterial family, Chromatiaceae.</title>
        <authorList>
            <person name="Aviles F.A."/>
            <person name="Meyer T.E."/>
            <person name="Kyndt J.A."/>
        </authorList>
    </citation>
    <scope>NUCLEOTIDE SEQUENCE [LARGE SCALE GENOMIC DNA]</scope>
    <source>
        <strain evidence="1 2">DSM 11518</strain>
    </source>
</reference>
<dbReference type="SUPFAM" id="SSF111369">
    <property type="entry name" value="HlyD-like secretion proteins"/>
    <property type="match status" value="1"/>
</dbReference>
<sequence>MAAPMQPAAGYQAGLLMGLLTLGLAGCSEPAPPIETAPRPTAWAEVRPAERAAGQSLSGVVRTVQRASLSFEVPGRIATLDVEVGERFASGEILARLDPRSYELVRQERASEAAEAEAEASLHEAERAFTRQRELHKRDLASTAAFDAALDTARARLAMARAREDITAPSSACCSSR</sequence>
<protein>
    <submittedName>
        <fullName evidence="1">Biotin/lipoyl-binding protein</fullName>
    </submittedName>
</protein>
<name>A0A6M0K4H1_9GAMM</name>
<dbReference type="AlphaFoldDB" id="A0A6M0K4H1"/>
<dbReference type="EMBL" id="JAAIJQ010000077">
    <property type="protein sequence ID" value="NEV64171.1"/>
    <property type="molecule type" value="Genomic_DNA"/>
</dbReference>